<dbReference type="PROSITE" id="PS50013">
    <property type="entry name" value="CHROMO_2"/>
    <property type="match status" value="1"/>
</dbReference>
<feature type="compositionally biased region" description="Polar residues" evidence="1">
    <location>
        <begin position="23"/>
        <end position="42"/>
    </location>
</feature>
<protein>
    <recommendedName>
        <fullName evidence="2">Chromo domain-containing protein</fullName>
    </recommendedName>
</protein>
<dbReference type="EMBL" id="KI669637">
    <property type="protein sequence ID" value="ETN00551.1"/>
    <property type="molecule type" value="Genomic_DNA"/>
</dbReference>
<dbReference type="InterPro" id="IPR000953">
    <property type="entry name" value="Chromo/chromo_shadow_dom"/>
</dbReference>
<dbReference type="InterPro" id="IPR016197">
    <property type="entry name" value="Chromo-like_dom_sf"/>
</dbReference>
<name>W2PIT3_PHYN3</name>
<feature type="region of interest" description="Disordered" evidence="1">
    <location>
        <begin position="18"/>
        <end position="42"/>
    </location>
</feature>
<dbReference type="RefSeq" id="XP_008914222.1">
    <property type="nucleotide sequence ID" value="XM_008915974.1"/>
</dbReference>
<dbReference type="Proteomes" id="UP000018817">
    <property type="component" value="Unassembled WGS sequence"/>
</dbReference>
<organism evidence="3 4">
    <name type="scientific">Phytophthora nicotianae (strain INRA-310)</name>
    <name type="common">Phytophthora parasitica</name>
    <dbReference type="NCBI Taxonomy" id="761204"/>
    <lineage>
        <taxon>Eukaryota</taxon>
        <taxon>Sar</taxon>
        <taxon>Stramenopiles</taxon>
        <taxon>Oomycota</taxon>
        <taxon>Peronosporomycetes</taxon>
        <taxon>Peronosporales</taxon>
        <taxon>Peronosporaceae</taxon>
        <taxon>Phytophthora</taxon>
    </lineage>
</organism>
<evidence type="ECO:0000313" key="3">
    <source>
        <dbReference type="EMBL" id="ETN00551.1"/>
    </source>
</evidence>
<dbReference type="VEuPathDB" id="FungiDB:PPTG_17996"/>
<evidence type="ECO:0000256" key="1">
    <source>
        <dbReference type="SAM" id="MobiDB-lite"/>
    </source>
</evidence>
<proteinExistence type="predicted"/>
<evidence type="ECO:0000313" key="4">
    <source>
        <dbReference type="Proteomes" id="UP000018817"/>
    </source>
</evidence>
<evidence type="ECO:0000259" key="2">
    <source>
        <dbReference type="PROSITE" id="PS50013"/>
    </source>
</evidence>
<sequence length="260" mass="29052">MEVASTIERLARYEETMKRNAAAQRQPSSVKRSKTNSKTQYDANGRSEDARAFYAAVDAPFLRICGSCGELTKSEQAVMKRFNPDAALYSPLCNNEGECEIIPEAIVRDESSRTSMVWLCRRCENSLRKKEVPKFCKASGFRIAGADAASPRRPPTRADPPFERDGPAPLVDTAGHARHIVDRILNQADPRAPPTDRGARRRANLIPSQRRYLVRWLGLMPDSWEPRDVLLADVPDCVEAYEAVLAPVTDRAEDAPVRRA</sequence>
<feature type="domain" description="Chromo" evidence="2">
    <location>
        <begin position="179"/>
        <end position="242"/>
    </location>
</feature>
<dbReference type="GeneID" id="20186929"/>
<dbReference type="CDD" id="cd00024">
    <property type="entry name" value="CD_CSD"/>
    <property type="match status" value="1"/>
</dbReference>
<accession>W2PIT3</accession>
<dbReference type="OrthoDB" id="10590289at2759"/>
<dbReference type="SUPFAM" id="SSF54160">
    <property type="entry name" value="Chromo domain-like"/>
    <property type="match status" value="1"/>
</dbReference>
<reference evidence="4" key="1">
    <citation type="submission" date="2011-12" db="EMBL/GenBank/DDBJ databases">
        <authorList>
            <consortium name="The Broad Institute Genome Sequencing Platform"/>
            <person name="Russ C."/>
            <person name="Tyler B."/>
            <person name="Panabieres F."/>
            <person name="Shan W."/>
            <person name="Tripathy S."/>
            <person name="Grunwald N."/>
            <person name="Machado M."/>
            <person name="Young S.K."/>
            <person name="Zeng Q."/>
            <person name="Gargeya S."/>
            <person name="Fitzgerald M."/>
            <person name="Haas B."/>
            <person name="Abouelleil A."/>
            <person name="Alvarado L."/>
            <person name="Arachchi H.M."/>
            <person name="Berlin A."/>
            <person name="Chapman S.B."/>
            <person name="Gearin G."/>
            <person name="Goldberg J."/>
            <person name="Griggs A."/>
            <person name="Gujja S."/>
            <person name="Hansen M."/>
            <person name="Heiman D."/>
            <person name="Howarth C."/>
            <person name="Larimer J."/>
            <person name="Lui A."/>
            <person name="MacDonald P.J.P."/>
            <person name="McCowen C."/>
            <person name="Montmayeur A."/>
            <person name="Murphy C."/>
            <person name="Neiman D."/>
            <person name="Pearson M."/>
            <person name="Priest M."/>
            <person name="Roberts A."/>
            <person name="Saif S."/>
            <person name="Shea T."/>
            <person name="Sisk P."/>
            <person name="Stolte C."/>
            <person name="Sykes S."/>
            <person name="Wortman J."/>
            <person name="Nusbaum C."/>
            <person name="Birren B."/>
        </authorList>
    </citation>
    <scope>NUCLEOTIDE SEQUENCE [LARGE SCALE GENOMIC DNA]</scope>
    <source>
        <strain evidence="4">INRA-310</strain>
    </source>
</reference>
<gene>
    <name evidence="3" type="ORF">PPTG_17996</name>
</gene>
<dbReference type="AlphaFoldDB" id="W2PIT3"/>
<feature type="region of interest" description="Disordered" evidence="1">
    <location>
        <begin position="147"/>
        <end position="168"/>
    </location>
</feature>
<reference evidence="3 4" key="2">
    <citation type="submission" date="2013-11" db="EMBL/GenBank/DDBJ databases">
        <title>The Genome Sequence of Phytophthora parasitica INRA-310.</title>
        <authorList>
            <consortium name="The Broad Institute Genomics Platform"/>
            <person name="Russ C."/>
            <person name="Tyler B."/>
            <person name="Panabieres F."/>
            <person name="Shan W."/>
            <person name="Tripathy S."/>
            <person name="Grunwald N."/>
            <person name="Machado M."/>
            <person name="Johnson C.S."/>
            <person name="Arredondo F."/>
            <person name="Hong C."/>
            <person name="Coffey M."/>
            <person name="Young S.K."/>
            <person name="Zeng Q."/>
            <person name="Gargeya S."/>
            <person name="Fitzgerald M."/>
            <person name="Abouelleil A."/>
            <person name="Alvarado L."/>
            <person name="Chapman S.B."/>
            <person name="Gainer-Dewar J."/>
            <person name="Goldberg J."/>
            <person name="Griggs A."/>
            <person name="Gujja S."/>
            <person name="Hansen M."/>
            <person name="Howarth C."/>
            <person name="Imamovic A."/>
            <person name="Ireland A."/>
            <person name="Larimer J."/>
            <person name="McCowan C."/>
            <person name="Murphy C."/>
            <person name="Pearson M."/>
            <person name="Poon T.W."/>
            <person name="Priest M."/>
            <person name="Roberts A."/>
            <person name="Saif S."/>
            <person name="Shea T."/>
            <person name="Sykes S."/>
            <person name="Wortman J."/>
            <person name="Nusbaum C."/>
            <person name="Birren B."/>
        </authorList>
    </citation>
    <scope>NUCLEOTIDE SEQUENCE [LARGE SCALE GENOMIC DNA]</scope>
    <source>
        <strain evidence="3 4">INRA-310</strain>
    </source>
</reference>
<dbReference type="Gene3D" id="2.40.50.40">
    <property type="match status" value="1"/>
</dbReference>